<organism evidence="8 9">
    <name type="scientific">Piscinibacter koreensis</name>
    <dbReference type="NCBI Taxonomy" id="2742824"/>
    <lineage>
        <taxon>Bacteria</taxon>
        <taxon>Pseudomonadati</taxon>
        <taxon>Pseudomonadota</taxon>
        <taxon>Betaproteobacteria</taxon>
        <taxon>Burkholderiales</taxon>
        <taxon>Sphaerotilaceae</taxon>
        <taxon>Piscinibacter</taxon>
    </lineage>
</organism>
<dbReference type="InterPro" id="IPR029061">
    <property type="entry name" value="THDP-binding"/>
</dbReference>
<dbReference type="AlphaFoldDB" id="A0A7Y6TWJ8"/>
<dbReference type="Pfam" id="PF02775">
    <property type="entry name" value="TPP_enzyme_C"/>
    <property type="match status" value="1"/>
</dbReference>
<evidence type="ECO:0000256" key="2">
    <source>
        <dbReference type="ARBA" id="ARBA00007812"/>
    </source>
</evidence>
<dbReference type="GO" id="GO:0009099">
    <property type="term" value="P:L-valine biosynthetic process"/>
    <property type="evidence" value="ECO:0007669"/>
    <property type="project" value="TreeGrafter"/>
</dbReference>
<sequence>MTTTRMTGAMYIAHCLQQEGVTKVFGQCGHTNYGLIDACHKLGIEYVSFRHEQQAVHAADAYFRVSHKLAVVNVHLSPGLTNALTGVATAGADGTPMLVISGNTPSYHHAREAHQQIRLHADASQADIFKPVCKRVWRVDEAKFLADVMPRALNLAQTGRSGAVLVDVPMDVFAGVVDVPAETLSRRPAYRRPVGDAQGLAEAAAMLKAAERPVIFAGNGVALSEATAELAELARCLQAPVATTLMGKGMFPESDPLALGTTGIWGSRAANETTQSADVILAIGTAFGEADCSSWRPEYTFNIPGSKLIQIDIDPGEIGKSYPVDVGIVGDAKATMRALIDVLGASPRPAEVARTQAAAVAERKRDWQAALRESQHDAGTPIHPARLLRELSELAPADAVFVTDVGWNKNGAGQQLQIERPASFLTSGGMATMGFSPAAAIGAKLGAPERKVIGLVGDGGLTSVMGALATSVELDIPVLWVLFNNFCFSTIQTVGNTYFQNAYGTQFRRPNGELYNPDFMLMAKSFGIDSMLVTNPNELADGLRHAMEQDQPFLLEVRTRGDLPMPRTGFWDIAEFLEGGNAVD</sequence>
<proteinExistence type="inferred from homology"/>
<evidence type="ECO:0000259" key="7">
    <source>
        <dbReference type="Pfam" id="PF02776"/>
    </source>
</evidence>
<comment type="similarity">
    <text evidence="2 4">Belongs to the TPP enzyme family.</text>
</comment>
<dbReference type="PROSITE" id="PS00187">
    <property type="entry name" value="TPP_ENZYMES"/>
    <property type="match status" value="1"/>
</dbReference>
<dbReference type="EMBL" id="JABWMJ010000004">
    <property type="protein sequence ID" value="NUZ06066.1"/>
    <property type="molecule type" value="Genomic_DNA"/>
</dbReference>
<keyword evidence="9" id="KW-1185">Reference proteome</keyword>
<dbReference type="GO" id="GO:0009097">
    <property type="term" value="P:isoleucine biosynthetic process"/>
    <property type="evidence" value="ECO:0007669"/>
    <property type="project" value="TreeGrafter"/>
</dbReference>
<feature type="domain" description="Thiamine pyrophosphate enzyme central" evidence="5">
    <location>
        <begin position="200"/>
        <end position="339"/>
    </location>
</feature>
<feature type="domain" description="Thiamine pyrophosphate enzyme N-terminal TPP-binding" evidence="7">
    <location>
        <begin position="6"/>
        <end position="117"/>
    </location>
</feature>
<comment type="caution">
    <text evidence="8">The sequence shown here is derived from an EMBL/GenBank/DDBJ whole genome shotgun (WGS) entry which is preliminary data.</text>
</comment>
<keyword evidence="3 4" id="KW-0786">Thiamine pyrophosphate</keyword>
<dbReference type="GO" id="GO:0000287">
    <property type="term" value="F:magnesium ion binding"/>
    <property type="evidence" value="ECO:0007669"/>
    <property type="project" value="InterPro"/>
</dbReference>
<evidence type="ECO:0000256" key="1">
    <source>
        <dbReference type="ARBA" id="ARBA00001964"/>
    </source>
</evidence>
<accession>A0A7Y6TWJ8</accession>
<protein>
    <submittedName>
        <fullName evidence="8">Thiamine pyrophosphate-binding protein</fullName>
    </submittedName>
</protein>
<comment type="cofactor">
    <cofactor evidence="1">
        <name>thiamine diphosphate</name>
        <dbReference type="ChEBI" id="CHEBI:58937"/>
    </cofactor>
</comment>
<gene>
    <name evidence="8" type="ORF">HQN59_09860</name>
</gene>
<evidence type="ECO:0000259" key="5">
    <source>
        <dbReference type="Pfam" id="PF00205"/>
    </source>
</evidence>
<dbReference type="Pfam" id="PF02776">
    <property type="entry name" value="TPP_enzyme_N"/>
    <property type="match status" value="1"/>
</dbReference>
<dbReference type="InterPro" id="IPR012001">
    <property type="entry name" value="Thiamin_PyroP_enz_TPP-bd_dom"/>
</dbReference>
<evidence type="ECO:0000259" key="6">
    <source>
        <dbReference type="Pfam" id="PF02775"/>
    </source>
</evidence>
<dbReference type="SUPFAM" id="SSF52467">
    <property type="entry name" value="DHS-like NAD/FAD-binding domain"/>
    <property type="match status" value="1"/>
</dbReference>
<evidence type="ECO:0000256" key="4">
    <source>
        <dbReference type="RuleBase" id="RU362132"/>
    </source>
</evidence>
<dbReference type="GO" id="GO:0030976">
    <property type="term" value="F:thiamine pyrophosphate binding"/>
    <property type="evidence" value="ECO:0007669"/>
    <property type="project" value="InterPro"/>
</dbReference>
<feature type="domain" description="Thiamine pyrophosphate enzyme TPP-binding" evidence="6">
    <location>
        <begin position="404"/>
        <end position="557"/>
    </location>
</feature>
<dbReference type="Gene3D" id="3.40.50.1220">
    <property type="entry name" value="TPP-binding domain"/>
    <property type="match status" value="1"/>
</dbReference>
<dbReference type="InterPro" id="IPR011766">
    <property type="entry name" value="TPP_enzyme_TPP-bd"/>
</dbReference>
<dbReference type="CDD" id="cd07035">
    <property type="entry name" value="TPP_PYR_POX_like"/>
    <property type="match status" value="1"/>
</dbReference>
<dbReference type="Gene3D" id="3.40.50.970">
    <property type="match status" value="2"/>
</dbReference>
<evidence type="ECO:0000256" key="3">
    <source>
        <dbReference type="ARBA" id="ARBA00023052"/>
    </source>
</evidence>
<dbReference type="InterPro" id="IPR029035">
    <property type="entry name" value="DHS-like_NAD/FAD-binding_dom"/>
</dbReference>
<dbReference type="InterPro" id="IPR045229">
    <property type="entry name" value="TPP_enz"/>
</dbReference>
<dbReference type="Proteomes" id="UP000529637">
    <property type="component" value="Unassembled WGS sequence"/>
</dbReference>
<dbReference type="PANTHER" id="PTHR18968:SF13">
    <property type="entry name" value="ACETOLACTATE SYNTHASE CATALYTIC SUBUNIT, MITOCHONDRIAL"/>
    <property type="match status" value="1"/>
</dbReference>
<dbReference type="GO" id="GO:0005948">
    <property type="term" value="C:acetolactate synthase complex"/>
    <property type="evidence" value="ECO:0007669"/>
    <property type="project" value="TreeGrafter"/>
</dbReference>
<dbReference type="InterPro" id="IPR012000">
    <property type="entry name" value="Thiamin_PyroP_enz_cen_dom"/>
</dbReference>
<dbReference type="GO" id="GO:0050660">
    <property type="term" value="F:flavin adenine dinucleotide binding"/>
    <property type="evidence" value="ECO:0007669"/>
    <property type="project" value="TreeGrafter"/>
</dbReference>
<evidence type="ECO:0000313" key="8">
    <source>
        <dbReference type="EMBL" id="NUZ06066.1"/>
    </source>
</evidence>
<dbReference type="GO" id="GO:0003984">
    <property type="term" value="F:acetolactate synthase activity"/>
    <property type="evidence" value="ECO:0007669"/>
    <property type="project" value="TreeGrafter"/>
</dbReference>
<evidence type="ECO:0000313" key="9">
    <source>
        <dbReference type="Proteomes" id="UP000529637"/>
    </source>
</evidence>
<dbReference type="InterPro" id="IPR000399">
    <property type="entry name" value="TPP-bd_CS"/>
</dbReference>
<dbReference type="SUPFAM" id="SSF52518">
    <property type="entry name" value="Thiamin diphosphate-binding fold (THDP-binding)"/>
    <property type="match status" value="2"/>
</dbReference>
<dbReference type="RefSeq" id="WP_176068688.1">
    <property type="nucleotide sequence ID" value="NZ_JABWMJ010000004.1"/>
</dbReference>
<name>A0A7Y6TWJ8_9BURK</name>
<dbReference type="Pfam" id="PF00205">
    <property type="entry name" value="TPP_enzyme_M"/>
    <property type="match status" value="1"/>
</dbReference>
<reference evidence="8 9" key="1">
    <citation type="submission" date="2020-06" db="EMBL/GenBank/DDBJ databases">
        <title>Schlegella sp. ID0723 isolated from air conditioner.</title>
        <authorList>
            <person name="Kim D.Y."/>
            <person name="Kim D.-U."/>
        </authorList>
    </citation>
    <scope>NUCLEOTIDE SEQUENCE [LARGE SCALE GENOMIC DNA]</scope>
    <source>
        <strain evidence="8 9">ID0723</strain>
    </source>
</reference>
<dbReference type="PANTHER" id="PTHR18968">
    <property type="entry name" value="THIAMINE PYROPHOSPHATE ENZYMES"/>
    <property type="match status" value="1"/>
</dbReference>